<dbReference type="EnsemblPlants" id="EMT07484">
    <property type="protein sequence ID" value="EMT07484"/>
    <property type="gene ID" value="F775_23749"/>
</dbReference>
<sequence length="290" mass="31716">MDHKLMLGEYCADLSDMHKTRHYYRATSLSEEEKLYLHQIDDFATATIAEYEASVGPVPAFDNHLSLFNQEILLEFPEPLAPPPASSSSASASASHHEHQELENFVKTVRSITNGGSGSPLWLLVSSRLPFVWGHEEVENIMKMVRSITNSGSPDVASGLTPRGSEFSHFGKIRRAGAPRSPPLPHRPASAPAPSNRRSAPLRRRARCPLGEIHPPASMGELEQTYLAAVEATTAACMCDEEGEDLLVELGSRRESGGGDLTEPMVPSPHLITDSPDLQVQENKHDKPVL</sequence>
<accession>M8BL32</accession>
<feature type="region of interest" description="Disordered" evidence="1">
    <location>
        <begin position="253"/>
        <end position="290"/>
    </location>
</feature>
<feature type="region of interest" description="Disordered" evidence="1">
    <location>
        <begin position="174"/>
        <end position="202"/>
    </location>
</feature>
<dbReference type="AlphaFoldDB" id="M8BL32"/>
<protein>
    <submittedName>
        <fullName evidence="2">Uncharacterized protein</fullName>
    </submittedName>
</protein>
<evidence type="ECO:0000313" key="2">
    <source>
        <dbReference type="EnsemblPlants" id="EMT07484"/>
    </source>
</evidence>
<feature type="region of interest" description="Disordered" evidence="1">
    <location>
        <begin position="79"/>
        <end position="101"/>
    </location>
</feature>
<proteinExistence type="predicted"/>
<organism evidence="2">
    <name type="scientific">Aegilops tauschii</name>
    <name type="common">Tausch's goatgrass</name>
    <name type="synonym">Aegilops squarrosa</name>
    <dbReference type="NCBI Taxonomy" id="37682"/>
    <lineage>
        <taxon>Eukaryota</taxon>
        <taxon>Viridiplantae</taxon>
        <taxon>Streptophyta</taxon>
        <taxon>Embryophyta</taxon>
        <taxon>Tracheophyta</taxon>
        <taxon>Spermatophyta</taxon>
        <taxon>Magnoliopsida</taxon>
        <taxon>Liliopsida</taxon>
        <taxon>Poales</taxon>
        <taxon>Poaceae</taxon>
        <taxon>BOP clade</taxon>
        <taxon>Pooideae</taxon>
        <taxon>Triticodae</taxon>
        <taxon>Triticeae</taxon>
        <taxon>Triticinae</taxon>
        <taxon>Aegilops</taxon>
    </lineage>
</organism>
<evidence type="ECO:0000256" key="1">
    <source>
        <dbReference type="SAM" id="MobiDB-lite"/>
    </source>
</evidence>
<name>M8BL32_AEGTA</name>
<feature type="compositionally biased region" description="Low complexity" evidence="1">
    <location>
        <begin position="187"/>
        <end position="199"/>
    </location>
</feature>
<reference evidence="2" key="1">
    <citation type="submission" date="2015-06" db="UniProtKB">
        <authorList>
            <consortium name="EnsemblPlants"/>
        </authorList>
    </citation>
    <scope>IDENTIFICATION</scope>
</reference>